<reference evidence="18" key="1">
    <citation type="submission" date="2015-02" db="EMBL/GenBank/DDBJ databases">
        <title>Genome sequencing for Strongylocentrotus purpuratus.</title>
        <authorList>
            <person name="Murali S."/>
            <person name="Liu Y."/>
            <person name="Vee V."/>
            <person name="English A."/>
            <person name="Wang M."/>
            <person name="Skinner E."/>
            <person name="Han Y."/>
            <person name="Muzny D.M."/>
            <person name="Worley K.C."/>
            <person name="Gibbs R.A."/>
        </authorList>
    </citation>
    <scope>NUCLEOTIDE SEQUENCE</scope>
</reference>
<dbReference type="Proteomes" id="UP000007110">
    <property type="component" value="Unassembled WGS sequence"/>
</dbReference>
<comment type="subcellular location">
    <subcellularLocation>
        <location evidence="1">Cytoplasm</location>
        <location evidence="1">Cytoskeleton</location>
    </subcellularLocation>
</comment>
<feature type="coiled-coil region" evidence="13">
    <location>
        <begin position="2920"/>
        <end position="2954"/>
    </location>
</feature>
<evidence type="ECO:0000256" key="12">
    <source>
        <dbReference type="PROSITE-ProRule" id="PRU00192"/>
    </source>
</evidence>
<dbReference type="Pfam" id="PF00307">
    <property type="entry name" value="CH"/>
    <property type="match status" value="2"/>
</dbReference>
<dbReference type="SUPFAM" id="SSF46966">
    <property type="entry name" value="Spectrin repeat"/>
    <property type="match status" value="22"/>
</dbReference>
<feature type="domain" description="SH3" evidence="15">
    <location>
        <begin position="833"/>
        <end position="890"/>
    </location>
</feature>
<dbReference type="InterPro" id="IPR036872">
    <property type="entry name" value="CH_dom_sf"/>
</dbReference>
<evidence type="ECO:0000259" key="16">
    <source>
        <dbReference type="PROSITE" id="PS50021"/>
    </source>
</evidence>
<keyword evidence="11" id="KW-0206">Cytoskeleton</keyword>
<feature type="compositionally biased region" description="Low complexity" evidence="14">
    <location>
        <begin position="3919"/>
        <end position="3937"/>
    </location>
</feature>
<evidence type="ECO:0000256" key="4">
    <source>
        <dbReference type="ARBA" id="ARBA00022467"/>
    </source>
</evidence>
<proteinExistence type="inferred from homology"/>
<dbReference type="GO" id="GO:0051015">
    <property type="term" value="F:actin filament binding"/>
    <property type="evidence" value="ECO:0000318"/>
    <property type="project" value="GO_Central"/>
</dbReference>
<evidence type="ECO:0000256" key="9">
    <source>
        <dbReference type="ARBA" id="ARBA00022737"/>
    </source>
</evidence>
<dbReference type="InterPro" id="IPR002017">
    <property type="entry name" value="Spectrin_repeat"/>
</dbReference>
<evidence type="ECO:0000256" key="10">
    <source>
        <dbReference type="ARBA" id="ARBA00023203"/>
    </source>
</evidence>
<evidence type="ECO:0000256" key="1">
    <source>
        <dbReference type="ARBA" id="ARBA00004245"/>
    </source>
</evidence>
<evidence type="ECO:0000256" key="6">
    <source>
        <dbReference type="ARBA" id="ARBA00022553"/>
    </source>
</evidence>
<dbReference type="KEGG" id="spu:592871"/>
<dbReference type="Pfam" id="PF00018">
    <property type="entry name" value="SH3_1"/>
    <property type="match status" value="1"/>
</dbReference>
<feature type="compositionally biased region" description="Low complexity" evidence="14">
    <location>
        <begin position="3857"/>
        <end position="3867"/>
    </location>
</feature>
<evidence type="ECO:0000313" key="17">
    <source>
        <dbReference type="EnsemblMetazoa" id="XP_030854994"/>
    </source>
</evidence>
<dbReference type="Gene3D" id="1.20.58.60">
    <property type="match status" value="27"/>
</dbReference>
<sequence>MASVGSGQGASHFEKGRIHALQEERIAIQKKTFTKWINSHLAKANLHIQNLFEDLHDGKALMRLLEVISGESVGRPNHGKLRVQKMENINKALKFLSSKKVRLESIGAEDIADGNTRLILGLIWTVILRFQIQDIQVEDDGSTETKSAKEALLLWCQRKTAGYPGVDVRNFTSSWRSGLAFNALIHAHRPELLNFEVLKHQSNIGNLNNAFKVAHEKLGIARLLDAEDLDVERPDDKSVMTYVAAYYHYFAKMKTEKTGGKRIAKIISQIKDIDTLQDEYERLVTDLLEWITSTTRKMNDRDLPNLLAGIQEEMARFKTYRMTEKPPKYAERGNIEATLFSIQTKIRACRRKMYVPAEGKLINDIEKKWALLEEAEHKRKTALREELARQEKLERLAEKFERKVLLRESWLEDMMSVLTQSVVPSSDVHAVDAATKRHEAITADVMARKERFADLESMALELAKEGYHREREVTQKSQEVSRKWKELLRLLEKRQEVLKGINELMGMFREVDGIMAEMKEIQVTLQSDERGKHLQAVEDLLQKQSLVDTQILTQGERINQVNVIADRCLKQDHPESSTIKRRTVDLNVTYNAIKEMSHLRKSCLEDSLKFFQFMRDSEEEESWLMEKQRIAKSAVTGRDLRSVLSMKQKHAVLEAEVTARQRTVQGVLDTGQELIDTGHPSKRKIKTRMESVREKMDRLREYVEGRKLRLQMAVESHQYYIDANEAESWMREKMPLVCSDDYGKDADSAKVMLQKHTVLHEQIQAYDNEVVQLRDNGQKMMATIKSNQAKIQDRSSPPTNEESFTTETVDVPYEVEEEEIVEREVIKEVIEERKYPQVKALYNYKGEDMQIAKGEIMILIDKTNNDWWSVRRGNAQEGFIPANYIKEVSPKVVKKKVKRKVKVPEKVMVKKTKIRQEVIKKRIKPKDRKSMLSRSGSARRQSHHFDEDNIELKLAAINSTYKRLRKLSEARSRYLEDAIKLFTFYHDCDEFQDWMKEKEKALKKKESFSEHVEATRRKFENLLIDLVANQGRVERINKMADRFVETGHSKQGEVRSRQKEVKEQWKRLLELKAEKEKMLEGASSIELYNHSWGETKEWIMDKFKALTSDDPGKQPLPAEALQRKYENLQRELTPVMDKLRKLGLLAKAVKTSYPDEGDHISNRQDDIHKLWDNLEDKATERKTQLAQSRDITTFHNESKELIAWCNEMNGKLLDTELAKDVAGSEDLLKRHGDLLQDIQAHGDKFTKLTKLGGQLLKTLPDSLTIAHKVEKLSAMKEGLGTRWDKRNTHLEDALDLAMFNREADQIDVTTSGHEDFLDFRDLGSTVESVISLLKRHGDFMKKFDLQEEKVKGLQDMAESLLAKQHYAKNFVGSRRDEVIERRNKVKERSEQRYKALKESKEHLEFVRDADEISSWLAEKFEIADDESYRELTNLPGKVKKHQAFEAEITANKERLDKLNETGAAIVKSDNANSEEIQVLLKAINSRWTDLTDRFKERGKKLQQAVEEQQLIRAMENAAGNIQEIEVAMASQDVGHDLRSVKSLLKRQQVLDTEMSLQAERMKKLSQESKELADQGHFDTDKIKSETAYVTHRFKELQAPAEKRRKKLEESLRVQQFYHDVDNELQWIKDHSPAASSTNYGRDFTSTQSMVKKHQKLEAEISGHQPVIDKDLSTGQHLIDSGHFALHEVQERCQDLSLSWDQLLDQALARKKQLDMAFEAQKYYSEAAEAESWMIEKLSLAMITDYGKDEDATEKMLAKNKALELNIEHYNSVIRALGDRKEQMVSSGNPEAQGISERQDELLQQYKNVMDQGTHRTFKLEQTKLMHQYVRESDELGEWIEEQYQVASSGEYGQDYEHLEELSKKFDEFCRHVETGMDQFKRCDKQVQSLVAERYEQSDSLIEKQDSLQQALDMLMDRLNSRKEKLEAARQIHQFNRDYEEAMSRIQEKYAIIPEELGKDVNAVQSLVRKHEAFESDLVALEGQLQTLVNEAVRLQEEYPGENAMQLDEQQSVMVADWNLLQERATERRSSLQAANDFHRLMATCKDLIKWSDNANAEIQAEEPVKDVYTTMSMINNHVQLRSEIEAREDNFSSLVQAGEILIQQGHFASEEIQERIEAVLQAREDLHGGWQTKKEKLDQAHQQQQFYREAKILETLSSQQEVYLQSSDMGATVEEVEAQIKKHEAFEKILATQEEKTNTLQVFGSQLMEEGHFDAPGIQEKLKEVTKRRARLRDLSAERRQKLSSAKLYAQFSRDIAEAQAWIGEKWKTFGDDDLESLSNLKEKMKRLQKHQAFEAEIKANEKLISDVKQEGESLLKQQHPDSTNIKQRMSEMMKSWNDLRQASVKRGQHLEEVRDLLEYNQMAEKIEKWTREKEVMVSAHDVGNDYEHCMELQKKLNDIGSDLSVDDAFVKRMCEMGERLMKEGNPDQTNNIRKRTKDIKASWQGLQSGLTKYRTELTNAAEIHAFNRDMDDVMERISEKRFAMDIEEVGKDVSSAESLQRRHGELVRDSTAIETRLKELKKTAAELSKRQPSAKASVLATEQEAEKKWGALCELSQQRQEKLDSSLNLQKFYKDYREMMGWTGQVINHMTSGELAKTSSEVENLCELHKERKAEIDGRNAKFESLYETSSSMVDQGHYASEDIKQCLEQLTEAKAQVETSWEERKTLLAQCFDLQVFQEFTEQAESWLASKEAFITQEDAGDSLTTVESLARKHDGFEKTLESQVEKIDELQVFASQLVSGGHYDAGWVESKCQAIADRRDKLYQETEARRKRLAESLEMHQFLQDIYEVGSWISEKTQIASDESFRDESNLTHKLQKHQAFEAELLSNRGRVDSVQQRGKAMIEQEHHASADINEKLLELEQRWQHLMDRCAWKQDHLQQAYKAHVLQRTIDDMSEWLSEVESYLQSSDVGKDMASVKHLIKKHQALNLDIESYEEKVIEIKQTAGTLKEEENFLADDMINKTDSVYERYDAVTELAVRRQKQLDDAFTLYKFSRDVDDELSWIQEKMNLASSNEYGNSLTAVQNLVKRHQMLESEITAHEQLIGAVSNTAHQLLDTGHYGNGEIKDQEMNLNSRWSQLKEAASERKRKLSSALDIQKFLSDLMEAESWMNDKRPLVTSTDCGKNEDSVVSLLKKLDGLELDLEGYSGTLQALATTASNLSDPSNPLIKDVQERQNEIESQYQDVLDLLEARKHVLMGHLKQFEFLREMDEMVDWIQEKEVLALSEDYGKDLEHVEILQARFNSFTKDILTNEGRIRAIGNKANTLIKSGIDEDDTIATKCQELEVRWDELKEATNARTQALADVRVVHAFDRDIAETLAWIQEKDTAVSSEDYGHDLPSVQALVRRHTGFERDLAAVEEKVESTSTQAAQLVEEYTDAYQHISDENDSMVSAWNMLLERAALRKDRLMQAEQLQLYFNEFRELSTWINEMNALLSSDETPHDVTSAEALINKHSEHQLEMSLHATNIADFIETGKKLIEEDHFLAKEVEAKVRQLDQAWVNLNAKCEERLNNYEAKLDTFLLQRDLEVADSWLNDKDPILVDQSFLDDSCDIEELLKKQEDFEKMIEAQEERFAALTRLTKAEAKRDAGHTTLDDVLREFDKVEKMGAPPNGRGLLNKQFTIEEEDEEAEVEERNKTLQDGNISNMLDEMAGMSPENATIHNTDNSEFDQTDLVSSKQTSSQKAAIPSSVAKQQEEASPRRHVPKSFRPPLTSSKISSRNGRSEMQSDKIDGDDEGKMEEEKKKEEGQEEAAEASARSRRRMLIPRISITMFDDELPETFGVPEDADIKKDEADQIEQIIRQNSIEEEAGDNDDDLLDEDYPLDDDDLAFQDSDESGPVDDPEFDDADDLLDPPDTVPSVDSVKNQPETKPPPPSSKKPETTRRPAGPRPQTSHPSPPTSDPQLQTLPPSPPTAHPSSSTASSSSHTNGASSHHQGNSGDQRSPRSIPQDATTPKPRVGRVTAAPPPPIQVVDLKGRSPPSDGKEKKISISSIFKKKK</sequence>
<keyword evidence="8" id="KW-0493">Microtubule</keyword>
<feature type="coiled-coil region" evidence="13">
    <location>
        <begin position="1379"/>
        <end position="1406"/>
    </location>
</feature>
<reference evidence="17" key="2">
    <citation type="submission" date="2021-01" db="UniProtKB">
        <authorList>
            <consortium name="EnsemblMetazoa"/>
        </authorList>
    </citation>
    <scope>IDENTIFICATION</scope>
</reference>
<dbReference type="GO" id="GO:0030054">
    <property type="term" value="C:cell junction"/>
    <property type="evidence" value="ECO:0000318"/>
    <property type="project" value="GO_Central"/>
</dbReference>
<keyword evidence="4" id="KW-0117">Actin capping</keyword>
<keyword evidence="10" id="KW-0009">Actin-binding</keyword>
<evidence type="ECO:0000256" key="7">
    <source>
        <dbReference type="ARBA" id="ARBA00022658"/>
    </source>
</evidence>
<keyword evidence="7" id="KW-0344">Guanine-nucleotide releasing factor</keyword>
<keyword evidence="5" id="KW-0963">Cytoplasm</keyword>
<comment type="similarity">
    <text evidence="2">Belongs to the spectrin family.</text>
</comment>
<dbReference type="InterPro" id="IPR001452">
    <property type="entry name" value="SH3_domain"/>
</dbReference>
<dbReference type="GO" id="GO:0042995">
    <property type="term" value="C:cell projection"/>
    <property type="evidence" value="ECO:0000318"/>
    <property type="project" value="GO_Central"/>
</dbReference>
<dbReference type="InterPro" id="IPR001589">
    <property type="entry name" value="Actinin_actin-bd_CS"/>
</dbReference>
<dbReference type="InterPro" id="IPR036028">
    <property type="entry name" value="SH3-like_dom_sf"/>
</dbReference>
<dbReference type="FunFam" id="1.20.58.60:FF:000020">
    <property type="entry name" value="Spectrin alpha chain, non-erythrocytic 1"/>
    <property type="match status" value="3"/>
</dbReference>
<dbReference type="SMART" id="SM00326">
    <property type="entry name" value="SH3"/>
    <property type="match status" value="1"/>
</dbReference>
<dbReference type="GO" id="GO:0005085">
    <property type="term" value="F:guanyl-nucleotide exchange factor activity"/>
    <property type="evidence" value="ECO:0007669"/>
    <property type="project" value="UniProtKB-KW"/>
</dbReference>
<feature type="domain" description="Calponin-homology (CH)" evidence="16">
    <location>
        <begin position="27"/>
        <end position="131"/>
    </location>
</feature>
<dbReference type="CDD" id="cd21194">
    <property type="entry name" value="CH_beta_spectrin_rpt2"/>
    <property type="match status" value="1"/>
</dbReference>
<feature type="region of interest" description="Disordered" evidence="14">
    <location>
        <begin position="3673"/>
        <end position="4002"/>
    </location>
</feature>
<dbReference type="GeneID" id="592871"/>
<dbReference type="Gene3D" id="2.30.30.40">
    <property type="entry name" value="SH3 Domains"/>
    <property type="match status" value="1"/>
</dbReference>
<dbReference type="SUPFAM" id="SSF50044">
    <property type="entry name" value="SH3-domain"/>
    <property type="match status" value="1"/>
</dbReference>
<dbReference type="Pfam" id="PF00435">
    <property type="entry name" value="Spectrin"/>
    <property type="match status" value="30"/>
</dbReference>
<feature type="coiled-coil region" evidence="13">
    <location>
        <begin position="1963"/>
        <end position="1997"/>
    </location>
</feature>
<dbReference type="RefSeq" id="XP_030854994.1">
    <property type="nucleotide sequence ID" value="XM_030999134.1"/>
</dbReference>
<evidence type="ECO:0000313" key="18">
    <source>
        <dbReference type="Proteomes" id="UP000007110"/>
    </source>
</evidence>
<evidence type="ECO:0000256" key="3">
    <source>
        <dbReference type="ARBA" id="ARBA00022443"/>
    </source>
</evidence>
<dbReference type="GO" id="GO:0030036">
    <property type="term" value="P:actin cytoskeleton organization"/>
    <property type="evidence" value="ECO:0000318"/>
    <property type="project" value="GO_Central"/>
</dbReference>
<dbReference type="SMART" id="SM00033">
    <property type="entry name" value="CH"/>
    <property type="match status" value="2"/>
</dbReference>
<dbReference type="GO" id="GO:0051693">
    <property type="term" value="P:actin filament capping"/>
    <property type="evidence" value="ECO:0007669"/>
    <property type="project" value="UniProtKB-KW"/>
</dbReference>
<accession>A0A7M7PTA5</accession>
<dbReference type="CDD" id="cd21193">
    <property type="entry name" value="CH_beta_spectrin_rpt1"/>
    <property type="match status" value="1"/>
</dbReference>
<dbReference type="EnsemblMetazoa" id="XM_030999134">
    <property type="protein sequence ID" value="XP_030854994"/>
    <property type="gene ID" value="LOC592871"/>
</dbReference>
<keyword evidence="9" id="KW-0677">Repeat</keyword>
<dbReference type="InterPro" id="IPR018159">
    <property type="entry name" value="Spectrin/alpha-actinin"/>
</dbReference>
<dbReference type="FunFam" id="1.20.58.60:FF:000007">
    <property type="entry name" value="Spectrin alpha chain non-erythrocytic 1"/>
    <property type="match status" value="2"/>
</dbReference>
<evidence type="ECO:0000256" key="5">
    <source>
        <dbReference type="ARBA" id="ARBA00022490"/>
    </source>
</evidence>
<dbReference type="PROSITE" id="PS50021">
    <property type="entry name" value="CH"/>
    <property type="match status" value="2"/>
</dbReference>
<evidence type="ECO:0000256" key="2">
    <source>
        <dbReference type="ARBA" id="ARBA00006826"/>
    </source>
</evidence>
<keyword evidence="6" id="KW-0597">Phosphoprotein</keyword>
<feature type="compositionally biased region" description="Basic and acidic residues" evidence="14">
    <location>
        <begin position="3725"/>
        <end position="3734"/>
    </location>
</feature>
<evidence type="ECO:0000259" key="15">
    <source>
        <dbReference type="PROSITE" id="PS50002"/>
    </source>
</evidence>
<evidence type="ECO:0000256" key="8">
    <source>
        <dbReference type="ARBA" id="ARBA00022701"/>
    </source>
</evidence>
<dbReference type="InParanoid" id="A0A7M7PTA5"/>
<dbReference type="PROSITE" id="PS00019">
    <property type="entry name" value="ACTININ_1"/>
    <property type="match status" value="1"/>
</dbReference>
<dbReference type="GO" id="GO:0030864">
    <property type="term" value="C:cortical actin cytoskeleton"/>
    <property type="evidence" value="ECO:0000318"/>
    <property type="project" value="GO_Central"/>
</dbReference>
<feature type="compositionally biased region" description="Low complexity" evidence="14">
    <location>
        <begin position="3993"/>
        <end position="4002"/>
    </location>
</feature>
<feature type="compositionally biased region" description="Polar residues" evidence="14">
    <location>
        <begin position="3676"/>
        <end position="3687"/>
    </location>
</feature>
<feature type="compositionally biased region" description="Polar residues" evidence="14">
    <location>
        <begin position="3715"/>
        <end position="3724"/>
    </location>
</feature>
<evidence type="ECO:0000256" key="13">
    <source>
        <dbReference type="SAM" id="Coils"/>
    </source>
</evidence>
<dbReference type="FunFam" id="1.20.58.60:FF:000019">
    <property type="entry name" value="Spectrin beta chain"/>
    <property type="match status" value="2"/>
</dbReference>
<keyword evidence="18" id="KW-1185">Reference proteome</keyword>
<feature type="compositionally biased region" description="Acidic residues" evidence="14">
    <location>
        <begin position="3809"/>
        <end position="3856"/>
    </location>
</feature>
<dbReference type="FunFam" id="1.10.418.10:FF:000004">
    <property type="entry name" value="Spectrin beta chain"/>
    <property type="match status" value="1"/>
</dbReference>
<dbReference type="SMART" id="SM00150">
    <property type="entry name" value="SPEC"/>
    <property type="match status" value="30"/>
</dbReference>
<organism evidence="17 18">
    <name type="scientific">Strongylocentrotus purpuratus</name>
    <name type="common">Purple sea urchin</name>
    <dbReference type="NCBI Taxonomy" id="7668"/>
    <lineage>
        <taxon>Eukaryota</taxon>
        <taxon>Metazoa</taxon>
        <taxon>Echinodermata</taxon>
        <taxon>Eleutherozoa</taxon>
        <taxon>Echinozoa</taxon>
        <taxon>Echinoidea</taxon>
        <taxon>Euechinoidea</taxon>
        <taxon>Echinacea</taxon>
        <taxon>Camarodonta</taxon>
        <taxon>Echinidea</taxon>
        <taxon>Strongylocentrotidae</taxon>
        <taxon>Strongylocentrotus</taxon>
    </lineage>
</organism>
<feature type="region of interest" description="Disordered" evidence="14">
    <location>
        <begin position="787"/>
        <end position="806"/>
    </location>
</feature>
<dbReference type="OrthoDB" id="18853at2759"/>
<dbReference type="GO" id="GO:0005886">
    <property type="term" value="C:plasma membrane"/>
    <property type="evidence" value="ECO:0000318"/>
    <property type="project" value="GO_Central"/>
</dbReference>
<evidence type="ECO:0000256" key="11">
    <source>
        <dbReference type="ARBA" id="ARBA00023212"/>
    </source>
</evidence>
<feature type="domain" description="Calponin-homology (CH)" evidence="16">
    <location>
        <begin position="146"/>
        <end position="251"/>
    </location>
</feature>
<dbReference type="CDD" id="cd00176">
    <property type="entry name" value="SPEC"/>
    <property type="match status" value="17"/>
</dbReference>
<dbReference type="PROSITE" id="PS00020">
    <property type="entry name" value="ACTININ_2"/>
    <property type="match status" value="1"/>
</dbReference>
<dbReference type="GO" id="GO:0005874">
    <property type="term" value="C:microtubule"/>
    <property type="evidence" value="ECO:0007669"/>
    <property type="project" value="UniProtKB-KW"/>
</dbReference>
<protein>
    <submittedName>
        <fullName evidence="17">Uncharacterized protein</fullName>
    </submittedName>
</protein>
<dbReference type="FunFam" id="1.10.418.10:FF:000001">
    <property type="entry name" value="Actinin alpha 1"/>
    <property type="match status" value="1"/>
</dbReference>
<evidence type="ECO:0000256" key="14">
    <source>
        <dbReference type="SAM" id="MobiDB-lite"/>
    </source>
</evidence>
<feature type="coiled-coil region" evidence="13">
    <location>
        <begin position="1908"/>
        <end position="1935"/>
    </location>
</feature>
<dbReference type="SUPFAM" id="SSF47576">
    <property type="entry name" value="Calponin-homology domain, CH-domain"/>
    <property type="match status" value="1"/>
</dbReference>
<dbReference type="CDD" id="cd00174">
    <property type="entry name" value="SH3"/>
    <property type="match status" value="1"/>
</dbReference>
<feature type="compositionally biased region" description="Polar residues" evidence="14">
    <location>
        <begin position="3938"/>
        <end position="3956"/>
    </location>
</feature>
<dbReference type="Gene3D" id="1.10.418.10">
    <property type="entry name" value="Calponin-like domain"/>
    <property type="match status" value="2"/>
</dbReference>
<keyword evidence="3 12" id="KW-0728">SH3 domain</keyword>
<dbReference type="PANTHER" id="PTHR11915">
    <property type="entry name" value="SPECTRIN/FILAMIN RELATED CYTOSKELETAL PROTEIN"/>
    <property type="match status" value="1"/>
</dbReference>
<dbReference type="OMA" id="WANEMHA"/>
<keyword evidence="13" id="KW-0175">Coiled coil</keyword>
<dbReference type="PROSITE" id="PS50002">
    <property type="entry name" value="SH3"/>
    <property type="match status" value="1"/>
</dbReference>
<dbReference type="InterPro" id="IPR001715">
    <property type="entry name" value="CH_dom"/>
</dbReference>
<name>A0A7M7PTA5_STRPU</name>